<organism evidence="3 4">
    <name type="scientific">Mya arenaria</name>
    <name type="common">Soft-shell clam</name>
    <dbReference type="NCBI Taxonomy" id="6604"/>
    <lineage>
        <taxon>Eukaryota</taxon>
        <taxon>Metazoa</taxon>
        <taxon>Spiralia</taxon>
        <taxon>Lophotrochozoa</taxon>
        <taxon>Mollusca</taxon>
        <taxon>Bivalvia</taxon>
        <taxon>Autobranchia</taxon>
        <taxon>Heteroconchia</taxon>
        <taxon>Euheterodonta</taxon>
        <taxon>Imparidentia</taxon>
        <taxon>Neoheterodontei</taxon>
        <taxon>Myida</taxon>
        <taxon>Myoidea</taxon>
        <taxon>Myidae</taxon>
        <taxon>Mya</taxon>
    </lineage>
</organism>
<evidence type="ECO:0000256" key="1">
    <source>
        <dbReference type="SAM" id="Coils"/>
    </source>
</evidence>
<keyword evidence="1" id="KW-0175">Coiled coil</keyword>
<feature type="region of interest" description="Disordered" evidence="2">
    <location>
        <begin position="109"/>
        <end position="136"/>
    </location>
</feature>
<name>A0ABY7DZ00_MYAAR</name>
<proteinExistence type="predicted"/>
<reference evidence="3" key="1">
    <citation type="submission" date="2022-11" db="EMBL/GenBank/DDBJ databases">
        <title>Centuries of genome instability and evolution in soft-shell clam transmissible cancer (bioRxiv).</title>
        <authorList>
            <person name="Hart S.F.M."/>
            <person name="Yonemitsu M.A."/>
            <person name="Giersch R.M."/>
            <person name="Beal B.F."/>
            <person name="Arriagada G."/>
            <person name="Davis B.W."/>
            <person name="Ostrander E.A."/>
            <person name="Goff S.P."/>
            <person name="Metzger M.J."/>
        </authorList>
    </citation>
    <scope>NUCLEOTIDE SEQUENCE</scope>
    <source>
        <strain evidence="3">MELC-2E11</strain>
        <tissue evidence="3">Siphon/mantle</tissue>
    </source>
</reference>
<sequence length="191" mass="22201">MGNHSLSYATKVYFYPVLHSVPHTPCAKRPLRCVCTAILYDRVKMVKSRSEICKDYRKRLKETDDETYLRKERERGRKNYVPSAALSTAERAVRRYKVRKAVKRCRQKKKQIALERDRTAQSESLNTSGYDSVGGSAENSENLVVAMQFPNRAVGPRNRVTQELKRANQQLKELKMAHLNLTRKLKTEQRQ</sequence>
<accession>A0ABY7DZ00</accession>
<gene>
    <name evidence="3" type="ORF">MAR_009533</name>
</gene>
<feature type="compositionally biased region" description="Polar residues" evidence="2">
    <location>
        <begin position="121"/>
        <end position="130"/>
    </location>
</feature>
<dbReference type="EMBL" id="CP111015">
    <property type="protein sequence ID" value="WAR02975.1"/>
    <property type="molecule type" value="Genomic_DNA"/>
</dbReference>
<keyword evidence="4" id="KW-1185">Reference proteome</keyword>
<dbReference type="Proteomes" id="UP001164746">
    <property type="component" value="Chromosome 4"/>
</dbReference>
<protein>
    <submittedName>
        <fullName evidence="3">Uncharacterized protein</fullName>
    </submittedName>
</protein>
<evidence type="ECO:0000313" key="4">
    <source>
        <dbReference type="Proteomes" id="UP001164746"/>
    </source>
</evidence>
<feature type="coiled-coil region" evidence="1">
    <location>
        <begin position="157"/>
        <end position="191"/>
    </location>
</feature>
<evidence type="ECO:0000313" key="3">
    <source>
        <dbReference type="EMBL" id="WAR02975.1"/>
    </source>
</evidence>
<evidence type="ECO:0000256" key="2">
    <source>
        <dbReference type="SAM" id="MobiDB-lite"/>
    </source>
</evidence>